<accession>A0ABS8J7E5</accession>
<dbReference type="EMBL" id="VOSO01000014">
    <property type="protein sequence ID" value="MCC7659906.1"/>
    <property type="molecule type" value="Genomic_DNA"/>
</dbReference>
<organism evidence="1 2">
    <name type="scientific">Serratia montpellierensis</name>
    <dbReference type="NCBI Taxonomy" id="2598730"/>
    <lineage>
        <taxon>Bacteria</taxon>
        <taxon>Pseudomonadati</taxon>
        <taxon>Pseudomonadota</taxon>
        <taxon>Gammaproteobacteria</taxon>
        <taxon>Enterobacterales</taxon>
        <taxon>Yersiniaceae</taxon>
        <taxon>Serratia</taxon>
    </lineage>
</organism>
<evidence type="ECO:0000313" key="2">
    <source>
        <dbReference type="Proteomes" id="UP001199135"/>
    </source>
</evidence>
<gene>
    <name evidence="1" type="ORF">FUU20_14300</name>
</gene>
<sequence>MSHTRIAELLEARLGEWANAKGVPVVWENISENPPDTLYLQAYAMPATTTTIDLAEKLQVLPGIWQINVVAKAGEGVSVNGARALADEVAALFPAGLALSDGGLTCYISTPPTVYRGITSDTRYSIPVSMSYRAHLITH</sequence>
<proteinExistence type="predicted"/>
<evidence type="ECO:0000313" key="1">
    <source>
        <dbReference type="EMBL" id="MCC7659906.1"/>
    </source>
</evidence>
<protein>
    <recommendedName>
        <fullName evidence="3">DUF4128 domain-containing protein</fullName>
    </recommendedName>
</protein>
<dbReference type="Gene3D" id="3.30.2000.20">
    <property type="match status" value="1"/>
</dbReference>
<dbReference type="InterPro" id="IPR025395">
    <property type="entry name" value="Phage_tail_terminator-like"/>
</dbReference>
<reference evidence="1 2" key="1">
    <citation type="submission" date="2019-08" db="EMBL/GenBank/DDBJ databases">
        <title>Genome sequencing of Psyttalia spp.-associated microbial isolates reveals a potentially novel species in the Serratia genus.</title>
        <authorList>
            <person name="Tannieres-Laurent M."/>
            <person name="Sparks M.E."/>
            <person name="Blackburn M.B."/>
            <person name="Gundersen-Rindal D.E."/>
            <person name="Bon M.-C."/>
        </authorList>
    </citation>
    <scope>NUCLEOTIDE SEQUENCE [LARGE SCALE GENOMIC DNA]</scope>
    <source>
        <strain evidence="2">Pon4B</strain>
    </source>
</reference>
<keyword evidence="2" id="KW-1185">Reference proteome</keyword>
<dbReference type="RefSeq" id="WP_230490407.1">
    <property type="nucleotide sequence ID" value="NZ_VOSN01000022.1"/>
</dbReference>
<dbReference type="Pfam" id="PF13554">
    <property type="entry name" value="Phage_tail_terminator_5"/>
    <property type="match status" value="1"/>
</dbReference>
<comment type="caution">
    <text evidence="1">The sequence shown here is derived from an EMBL/GenBank/DDBJ whole genome shotgun (WGS) entry which is preliminary data.</text>
</comment>
<name>A0ABS8J7E5_9GAMM</name>
<evidence type="ECO:0008006" key="3">
    <source>
        <dbReference type="Google" id="ProtNLM"/>
    </source>
</evidence>
<dbReference type="Proteomes" id="UP001199135">
    <property type="component" value="Unassembled WGS sequence"/>
</dbReference>